<keyword evidence="3" id="KW-1185">Reference proteome</keyword>
<reference evidence="3" key="1">
    <citation type="journal article" date="2014" name="Proc. Natl. Acad. Sci. U.S.A.">
        <title>Extensive sampling of basidiomycete genomes demonstrates inadequacy of the white-rot/brown-rot paradigm for wood decay fungi.</title>
        <authorList>
            <person name="Riley R."/>
            <person name="Salamov A.A."/>
            <person name="Brown D.W."/>
            <person name="Nagy L.G."/>
            <person name="Floudas D."/>
            <person name="Held B.W."/>
            <person name="Levasseur A."/>
            <person name="Lombard V."/>
            <person name="Morin E."/>
            <person name="Otillar R."/>
            <person name="Lindquist E.A."/>
            <person name="Sun H."/>
            <person name="LaButti K.M."/>
            <person name="Schmutz J."/>
            <person name="Jabbour D."/>
            <person name="Luo H."/>
            <person name="Baker S.E."/>
            <person name="Pisabarro A.G."/>
            <person name="Walton J.D."/>
            <person name="Blanchette R.A."/>
            <person name="Henrissat B."/>
            <person name="Martin F."/>
            <person name="Cullen D."/>
            <person name="Hibbett D.S."/>
            <person name="Grigoriev I.V."/>
        </authorList>
    </citation>
    <scope>NUCLEOTIDE SEQUENCE [LARGE SCALE GENOMIC DNA]</scope>
    <source>
        <strain evidence="3">CBS 339.88</strain>
    </source>
</reference>
<feature type="compositionally biased region" description="Basic and acidic residues" evidence="1">
    <location>
        <begin position="1"/>
        <end position="10"/>
    </location>
</feature>
<dbReference type="EMBL" id="KL142383">
    <property type="protein sequence ID" value="KDR74333.1"/>
    <property type="molecule type" value="Genomic_DNA"/>
</dbReference>
<name>A0A067T5N7_GALM3</name>
<evidence type="ECO:0000256" key="1">
    <source>
        <dbReference type="SAM" id="MobiDB-lite"/>
    </source>
</evidence>
<organism evidence="2 3">
    <name type="scientific">Galerina marginata (strain CBS 339.88)</name>
    <dbReference type="NCBI Taxonomy" id="685588"/>
    <lineage>
        <taxon>Eukaryota</taxon>
        <taxon>Fungi</taxon>
        <taxon>Dikarya</taxon>
        <taxon>Basidiomycota</taxon>
        <taxon>Agaricomycotina</taxon>
        <taxon>Agaricomycetes</taxon>
        <taxon>Agaricomycetidae</taxon>
        <taxon>Agaricales</taxon>
        <taxon>Agaricineae</taxon>
        <taxon>Strophariaceae</taxon>
        <taxon>Galerina</taxon>
    </lineage>
</organism>
<accession>A0A067T5N7</accession>
<evidence type="ECO:0000313" key="3">
    <source>
        <dbReference type="Proteomes" id="UP000027222"/>
    </source>
</evidence>
<gene>
    <name evidence="2" type="ORF">GALMADRAFT_250178</name>
</gene>
<sequence>MEPLKSDPTRLKTQAVSQPGPGTIEDPVALNLELNMNNMNNIHTSHLGWNYRFCQSARTRAASLWSLHEVQVMRIRVLIKTQSSRWGLPCPPQTTPGVEVELLEYTYMRSRGPPFRLDPSGMCMERRVQYPILSFLHSGSDRAFGFRTTMSSSRSSLRVAEPYTHHLSTIRSEGSLKSRLCAVY</sequence>
<dbReference type="Proteomes" id="UP000027222">
    <property type="component" value="Unassembled WGS sequence"/>
</dbReference>
<evidence type="ECO:0000313" key="2">
    <source>
        <dbReference type="EMBL" id="KDR74333.1"/>
    </source>
</evidence>
<dbReference type="HOGENOM" id="CLU_1471578_0_0_1"/>
<feature type="non-terminal residue" evidence="2">
    <location>
        <position position="184"/>
    </location>
</feature>
<dbReference type="AlphaFoldDB" id="A0A067T5N7"/>
<proteinExistence type="predicted"/>
<protein>
    <submittedName>
        <fullName evidence="2">Uncharacterized protein</fullName>
    </submittedName>
</protein>
<feature type="region of interest" description="Disordered" evidence="1">
    <location>
        <begin position="1"/>
        <end position="23"/>
    </location>
</feature>